<comment type="caution">
    <text evidence="2">The sequence shown here is derived from an EMBL/GenBank/DDBJ whole genome shotgun (WGS) entry which is preliminary data.</text>
</comment>
<protein>
    <submittedName>
        <fullName evidence="2">Uncharacterized protein</fullName>
    </submittedName>
</protein>
<evidence type="ECO:0000313" key="3">
    <source>
        <dbReference type="Proteomes" id="UP001165080"/>
    </source>
</evidence>
<dbReference type="EMBL" id="BRXU01000008">
    <property type="protein sequence ID" value="GLC53828.1"/>
    <property type="molecule type" value="Genomic_DNA"/>
</dbReference>
<evidence type="ECO:0000313" key="2">
    <source>
        <dbReference type="EMBL" id="GLC53828.1"/>
    </source>
</evidence>
<reference evidence="2 3" key="1">
    <citation type="journal article" date="2023" name="Commun. Biol.">
        <title>Reorganization of the ancestral sex-determining regions during the evolution of trioecy in Pleodorina starrii.</title>
        <authorList>
            <person name="Takahashi K."/>
            <person name="Suzuki S."/>
            <person name="Kawai-Toyooka H."/>
            <person name="Yamamoto K."/>
            <person name="Hamaji T."/>
            <person name="Ootsuki R."/>
            <person name="Yamaguchi H."/>
            <person name="Kawachi M."/>
            <person name="Higashiyama T."/>
            <person name="Nozaki H."/>
        </authorList>
    </citation>
    <scope>NUCLEOTIDE SEQUENCE [LARGE SCALE GENOMIC DNA]</scope>
    <source>
        <strain evidence="2 3">NIES-4479</strain>
    </source>
</reference>
<sequence length="386" mass="39867">MLDPGSNRYSPACAALERDRCGAVPMGLPSDGFPRPLCFSQLIHIKGMRIQRDLYPRASFNAAVEAAMLNGLECYRFRTLRTFIDHVPIALVPRGSNVVLAHIPAVLSQAADAVVALGHRLYFEVQGVLRTIGDDDDDGDDDEPGFGHLLRSAGSIGGGSCSSSGNTINVQKPLTPPPGLPRTRSGSIGGGMNHNTTGASGTRSGSGGSGGSFSGGKLTAWMPVGAVDGGGGCGNGNGNGNNEPSALPNRRGSAGTASTCTTASSLHSSLQSFSSVKSSASSSFRTLRSLLSMRTSSNSSRALLNSAPEIDLTAAADPRVSDEACDDDHVTLMNGGCYSLDKLAIAVSVFADGEEGVQAFRQELGLRGVRVGGDEAPSCRPVRPCR</sequence>
<dbReference type="Proteomes" id="UP001165080">
    <property type="component" value="Unassembled WGS sequence"/>
</dbReference>
<gene>
    <name evidence="2" type="primary">PLEST011800</name>
    <name evidence="2" type="ORF">PLESTB_000791700</name>
</gene>
<name>A0A9W6BL11_9CHLO</name>
<dbReference type="AlphaFoldDB" id="A0A9W6BL11"/>
<evidence type="ECO:0000256" key="1">
    <source>
        <dbReference type="SAM" id="MobiDB-lite"/>
    </source>
</evidence>
<proteinExistence type="predicted"/>
<organism evidence="2 3">
    <name type="scientific">Pleodorina starrii</name>
    <dbReference type="NCBI Taxonomy" id="330485"/>
    <lineage>
        <taxon>Eukaryota</taxon>
        <taxon>Viridiplantae</taxon>
        <taxon>Chlorophyta</taxon>
        <taxon>core chlorophytes</taxon>
        <taxon>Chlorophyceae</taxon>
        <taxon>CS clade</taxon>
        <taxon>Chlamydomonadales</taxon>
        <taxon>Volvocaceae</taxon>
        <taxon>Pleodorina</taxon>
    </lineage>
</organism>
<feature type="region of interest" description="Disordered" evidence="1">
    <location>
        <begin position="233"/>
        <end position="259"/>
    </location>
</feature>
<feature type="region of interest" description="Disordered" evidence="1">
    <location>
        <begin position="157"/>
        <end position="216"/>
    </location>
</feature>
<accession>A0A9W6BL11</accession>
<keyword evidence="3" id="KW-1185">Reference proteome</keyword>
<feature type="compositionally biased region" description="Gly residues" evidence="1">
    <location>
        <begin position="204"/>
        <end position="214"/>
    </location>
</feature>
<dbReference type="OrthoDB" id="10555338at2759"/>